<feature type="compositionally biased region" description="Basic and acidic residues" evidence="14">
    <location>
        <begin position="879"/>
        <end position="943"/>
    </location>
</feature>
<dbReference type="GO" id="GO:0032963">
    <property type="term" value="P:collagen metabolic process"/>
    <property type="evidence" value="ECO:0007669"/>
    <property type="project" value="InterPro"/>
</dbReference>
<comment type="cofactor">
    <cofactor evidence="1">
        <name>L-ascorbate</name>
        <dbReference type="ChEBI" id="CHEBI:38290"/>
    </cofactor>
</comment>
<evidence type="ECO:0000256" key="2">
    <source>
        <dbReference type="ARBA" id="ARBA00001962"/>
    </source>
</evidence>
<gene>
    <name evidence="16" type="ORF">SNE40_001981</name>
</gene>
<feature type="region of interest" description="Disordered" evidence="14">
    <location>
        <begin position="279"/>
        <end position="299"/>
    </location>
</feature>
<evidence type="ECO:0000313" key="17">
    <source>
        <dbReference type="Proteomes" id="UP001347796"/>
    </source>
</evidence>
<name>A0AAN8K695_PATCE</name>
<comment type="caution">
    <text evidence="16">The sequence shown here is derived from an EMBL/GenBank/DDBJ whole genome shotgun (WGS) entry which is preliminary data.</text>
</comment>
<feature type="region of interest" description="Disordered" evidence="14">
    <location>
        <begin position="835"/>
        <end position="943"/>
    </location>
</feature>
<reference evidence="16 17" key="1">
    <citation type="submission" date="2024-01" db="EMBL/GenBank/DDBJ databases">
        <title>The genome of the rayed Mediterranean limpet Patella caerulea (Linnaeus, 1758).</title>
        <authorList>
            <person name="Anh-Thu Weber A."/>
            <person name="Halstead-Nussloch G."/>
        </authorList>
    </citation>
    <scope>NUCLEOTIDE SEQUENCE [LARGE SCALE GENOMIC DNA]</scope>
    <source>
        <strain evidence="16">AATW-2023a</strain>
        <tissue evidence="16">Whole specimen</tissue>
    </source>
</reference>
<dbReference type="InterPro" id="IPR044862">
    <property type="entry name" value="Pro_4_hyd_alph_FE2OG_OXY"/>
</dbReference>
<dbReference type="Pfam" id="PF23557">
    <property type="entry name" value="TPR_leprecan"/>
    <property type="match status" value="1"/>
</dbReference>
<dbReference type="Pfam" id="PF13640">
    <property type="entry name" value="2OG-FeII_Oxy_3"/>
    <property type="match status" value="1"/>
</dbReference>
<keyword evidence="17" id="KW-1185">Reference proteome</keyword>
<dbReference type="Proteomes" id="UP001347796">
    <property type="component" value="Unassembled WGS sequence"/>
</dbReference>
<keyword evidence="6" id="KW-0732">Signal</keyword>
<sequence length="1029" mass="118463">MMEILRKSECIRKCKKSKIGDRLPGTSNQEIEDLFKRRKPYEYLQYCYYKLNKVTNAASAAYTYYVVNSDNRDAISNIKFYRENAGVRDTEFIDLELRPYKEHYIRAMMAYEDELWEEVVEEIEKALLEFYKEEERCRAECEGPLLTSAPLEFVSSMAEHYVSMIKCQYNCEDQLSSVFPEDIEDLLPEHYHYLQYAYYKILQADKASEAAASFLTFKPDDKIMMKNKEYFISEGYEDTHKPRPEVLEYVKRREEMRKIIEYADKHLVTTDYSEVSSVHDDSMDDMYGREEEGEDESYKPPFEHYMHRYEDVGLKIIANGNHLNGSKRFASEGFLKDEQCTELSYMIEDYYDNENGSRIISISDIFDKVGSKEDELELSLRLLLRSSELSRHYMQKYYNLTALYFKKTSIVCWGLSKESQYNKTCLPQEDGSCLEDISQLPTDDENEYMSVLYLKDLNSTADLYFLNQNKTQSRNVSSRCGRLVGMKPNEYHNVTIPDIEMRCGVVIKYTTNKKEEEKDYVQTLIALQLMEDEKMTVARKSSEEVLKELKKNGTVVSMTSNDLRDNKAFVADGLAKDGECEILQKLVKMKGGLGDGYGSVHPHTNKESFSGLNLNSVTKNGALLGDGYDHLHSKPSLISPHTIHEMFIGLTVNRAATLAHLRKINKEEVDLFLDLAEKARLMVEKYFNLTRPLYFDFTHLVCRTAIELKSGEERDDLSHPVHADNCILQPDGSCIKSFPAFTQRDYSAILYLNDEFEGGEFFFAHSNKTEQVQVKPRCGRLVGFDSKEFHGVKAVRKGQRCALALWFTLNPNYKELAHVQARKIVSRILQGNAKKDPLSDLNLDQKDRELRENNKKSSESQMDKGKKSKNDDEDIEDENFSRQREKDSVKDDSSQSVGESERISDKNKLSDSDTLKEDSEGRISQKDESNQKSEFIDSKSDSDVFRLTDEDELNSMQISEIESESVSQIDSELEVETAGATCSSDVDGQEMCGLKFEPKIDINIKVEKAENGLSDSSENTESPNEKTDL</sequence>
<comment type="cofactor">
    <cofactor evidence="2">
        <name>Fe cation</name>
        <dbReference type="ChEBI" id="CHEBI:24875"/>
    </cofactor>
</comment>
<feature type="domain" description="Fe2OG dioxygenase" evidence="15">
    <location>
        <begin position="698"/>
        <end position="809"/>
    </location>
</feature>
<evidence type="ECO:0000256" key="13">
    <source>
        <dbReference type="ARBA" id="ARBA00023180"/>
    </source>
</evidence>
<dbReference type="Gene3D" id="1.25.40.10">
    <property type="entry name" value="Tetratricopeptide repeat domain"/>
    <property type="match status" value="2"/>
</dbReference>
<dbReference type="GO" id="GO:0005506">
    <property type="term" value="F:iron ion binding"/>
    <property type="evidence" value="ECO:0007669"/>
    <property type="project" value="InterPro"/>
</dbReference>
<dbReference type="AlphaFoldDB" id="A0AAN8K695"/>
<keyword evidence="11" id="KW-0560">Oxidoreductase</keyword>
<feature type="compositionally biased region" description="Basic and acidic residues" evidence="14">
    <location>
        <begin position="835"/>
        <end position="870"/>
    </location>
</feature>
<evidence type="ECO:0000256" key="10">
    <source>
        <dbReference type="ARBA" id="ARBA00022964"/>
    </source>
</evidence>
<evidence type="ECO:0000256" key="12">
    <source>
        <dbReference type="ARBA" id="ARBA00023004"/>
    </source>
</evidence>
<evidence type="ECO:0000256" key="4">
    <source>
        <dbReference type="ARBA" id="ARBA00012262"/>
    </source>
</evidence>
<dbReference type="PANTHER" id="PTHR14049:SF9">
    <property type="entry name" value="PROCOLLAGEN-PROLINE 3-DIOXYGENASE"/>
    <property type="match status" value="1"/>
</dbReference>
<keyword evidence="13" id="KW-0325">Glycoprotein</keyword>
<organism evidence="16 17">
    <name type="scientific">Patella caerulea</name>
    <name type="common">Rayed Mediterranean limpet</name>
    <dbReference type="NCBI Taxonomy" id="87958"/>
    <lineage>
        <taxon>Eukaryota</taxon>
        <taxon>Metazoa</taxon>
        <taxon>Spiralia</taxon>
        <taxon>Lophotrochozoa</taxon>
        <taxon>Mollusca</taxon>
        <taxon>Gastropoda</taxon>
        <taxon>Patellogastropoda</taxon>
        <taxon>Patelloidea</taxon>
        <taxon>Patellidae</taxon>
        <taxon>Patella</taxon>
    </lineage>
</organism>
<dbReference type="InterPro" id="IPR039575">
    <property type="entry name" value="P3H"/>
</dbReference>
<evidence type="ECO:0000256" key="5">
    <source>
        <dbReference type="ARBA" id="ARBA00022723"/>
    </source>
</evidence>
<dbReference type="InterPro" id="IPR056585">
    <property type="entry name" value="Leprecan_dom"/>
</dbReference>
<protein>
    <recommendedName>
        <fullName evidence="4">procollagen-proline 3-dioxygenase</fullName>
        <ecNumber evidence="4">1.14.11.7</ecNumber>
    </recommendedName>
</protein>
<keyword evidence="7" id="KW-0677">Repeat</keyword>
<proteinExistence type="inferred from homology"/>
<feature type="compositionally biased region" description="Polar residues" evidence="14">
    <location>
        <begin position="1013"/>
        <end position="1022"/>
    </location>
</feature>
<dbReference type="InterPro" id="IPR011990">
    <property type="entry name" value="TPR-like_helical_dom_sf"/>
</dbReference>
<dbReference type="GO" id="GO:0031418">
    <property type="term" value="F:L-ascorbic acid binding"/>
    <property type="evidence" value="ECO:0007669"/>
    <property type="project" value="InterPro"/>
</dbReference>
<dbReference type="InterPro" id="IPR006620">
    <property type="entry name" value="Pro_4_hyd_alph"/>
</dbReference>
<keyword evidence="5" id="KW-0479">Metal-binding</keyword>
<evidence type="ECO:0000256" key="8">
    <source>
        <dbReference type="ARBA" id="ARBA00022803"/>
    </source>
</evidence>
<evidence type="ECO:0000256" key="11">
    <source>
        <dbReference type="ARBA" id="ARBA00023002"/>
    </source>
</evidence>
<keyword evidence="10" id="KW-0223">Dioxygenase</keyword>
<keyword evidence="9" id="KW-0256">Endoplasmic reticulum</keyword>
<keyword evidence="12" id="KW-0408">Iron</keyword>
<dbReference type="PANTHER" id="PTHR14049">
    <property type="entry name" value="LEPRECAN 1"/>
    <property type="match status" value="1"/>
</dbReference>
<dbReference type="PROSITE" id="PS51471">
    <property type="entry name" value="FE2OG_OXY"/>
    <property type="match status" value="1"/>
</dbReference>
<dbReference type="GO" id="GO:0019797">
    <property type="term" value="F:procollagen-proline 3-dioxygenase activity"/>
    <property type="evidence" value="ECO:0007669"/>
    <property type="project" value="UniProtKB-EC"/>
</dbReference>
<evidence type="ECO:0000256" key="1">
    <source>
        <dbReference type="ARBA" id="ARBA00001961"/>
    </source>
</evidence>
<dbReference type="EMBL" id="JAZGQO010000002">
    <property type="protein sequence ID" value="KAK6190032.1"/>
    <property type="molecule type" value="Genomic_DNA"/>
</dbReference>
<keyword evidence="8" id="KW-0802">TPR repeat</keyword>
<dbReference type="InterPro" id="IPR005123">
    <property type="entry name" value="Oxoglu/Fe-dep_dioxygenase_dom"/>
</dbReference>
<accession>A0AAN8K695</accession>
<dbReference type="EC" id="1.14.11.7" evidence="4"/>
<evidence type="ECO:0000256" key="14">
    <source>
        <dbReference type="SAM" id="MobiDB-lite"/>
    </source>
</evidence>
<dbReference type="SMART" id="SM00702">
    <property type="entry name" value="P4Hc"/>
    <property type="match status" value="1"/>
</dbReference>
<dbReference type="Gene3D" id="2.60.120.620">
    <property type="entry name" value="q2cbj1_9rhob like domain"/>
    <property type="match status" value="1"/>
</dbReference>
<evidence type="ECO:0000256" key="6">
    <source>
        <dbReference type="ARBA" id="ARBA00022729"/>
    </source>
</evidence>
<evidence type="ECO:0000256" key="3">
    <source>
        <dbReference type="ARBA" id="ARBA00006487"/>
    </source>
</evidence>
<evidence type="ECO:0000256" key="7">
    <source>
        <dbReference type="ARBA" id="ARBA00022737"/>
    </source>
</evidence>
<evidence type="ECO:0000256" key="9">
    <source>
        <dbReference type="ARBA" id="ARBA00022824"/>
    </source>
</evidence>
<evidence type="ECO:0000259" key="15">
    <source>
        <dbReference type="PROSITE" id="PS51471"/>
    </source>
</evidence>
<evidence type="ECO:0000313" key="16">
    <source>
        <dbReference type="EMBL" id="KAK6190032.1"/>
    </source>
</evidence>
<feature type="region of interest" description="Disordered" evidence="14">
    <location>
        <begin position="1007"/>
        <end position="1029"/>
    </location>
</feature>
<comment type="similarity">
    <text evidence="3">Belongs to the leprecan family.</text>
</comment>